<dbReference type="EMBL" id="JBHUII010000003">
    <property type="protein sequence ID" value="MFD2205206.1"/>
    <property type="molecule type" value="Genomic_DNA"/>
</dbReference>
<dbReference type="InterPro" id="IPR000847">
    <property type="entry name" value="LysR_HTH_N"/>
</dbReference>
<keyword evidence="7" id="KW-1185">Reference proteome</keyword>
<dbReference type="SUPFAM" id="SSF53850">
    <property type="entry name" value="Periplasmic binding protein-like II"/>
    <property type="match status" value="1"/>
</dbReference>
<dbReference type="Proteomes" id="UP001597294">
    <property type="component" value="Unassembled WGS sequence"/>
</dbReference>
<dbReference type="Pfam" id="PF00126">
    <property type="entry name" value="HTH_1"/>
    <property type="match status" value="1"/>
</dbReference>
<comment type="similarity">
    <text evidence="1">Belongs to the LysR transcriptional regulatory family.</text>
</comment>
<keyword evidence="2" id="KW-0805">Transcription regulation</keyword>
<dbReference type="PANTHER" id="PTHR30126:SF40">
    <property type="entry name" value="HTH-TYPE TRANSCRIPTIONAL REGULATOR GLTR"/>
    <property type="match status" value="1"/>
</dbReference>
<accession>A0ABW5BJ41</accession>
<comment type="caution">
    <text evidence="6">The sequence shown here is derived from an EMBL/GenBank/DDBJ whole genome shotgun (WGS) entry which is preliminary data.</text>
</comment>
<proteinExistence type="inferred from homology"/>
<dbReference type="PANTHER" id="PTHR30126">
    <property type="entry name" value="HTH-TYPE TRANSCRIPTIONAL REGULATOR"/>
    <property type="match status" value="1"/>
</dbReference>
<dbReference type="RefSeq" id="WP_380249590.1">
    <property type="nucleotide sequence ID" value="NZ_JBHUII010000003.1"/>
</dbReference>
<name>A0ABW5BJ41_9PROT</name>
<evidence type="ECO:0000256" key="1">
    <source>
        <dbReference type="ARBA" id="ARBA00009437"/>
    </source>
</evidence>
<keyword evidence="4" id="KW-0804">Transcription</keyword>
<sequence>MNMTKGLSLRSMEIFVTVVEKGSMSEASKHLNMTQSSISQHISNQERLFSTTLFDRTVRPLAPTPAGHTYFQYAQQVLDQVGIMWSTLQKINIVPLNQIRIAVIDTLADTLVPELTYKIGQILPKGSIKITSGQTDDHRDALLNRRTDIIITMDPMIDVDNMERHPLYREPFLMALPENSPYQADDIEQLYDKLPFIRYSPKLPISRLIEQHLRRLRLNIPHRFELDTTRAIMPLIAAGRGWTLTTPTGLLDSRHSLKNVKIIPLPFTNFHRDISLVARNKELGKLPKELAHLCKKHLKNVALAEITKKMPWVIEEIKFF</sequence>
<dbReference type="Gene3D" id="1.10.10.10">
    <property type="entry name" value="Winged helix-like DNA-binding domain superfamily/Winged helix DNA-binding domain"/>
    <property type="match status" value="1"/>
</dbReference>
<evidence type="ECO:0000259" key="5">
    <source>
        <dbReference type="PROSITE" id="PS50931"/>
    </source>
</evidence>
<dbReference type="Pfam" id="PF03466">
    <property type="entry name" value="LysR_substrate"/>
    <property type="match status" value="1"/>
</dbReference>
<evidence type="ECO:0000313" key="6">
    <source>
        <dbReference type="EMBL" id="MFD2205206.1"/>
    </source>
</evidence>
<evidence type="ECO:0000313" key="7">
    <source>
        <dbReference type="Proteomes" id="UP001597294"/>
    </source>
</evidence>
<evidence type="ECO:0000256" key="3">
    <source>
        <dbReference type="ARBA" id="ARBA00023125"/>
    </source>
</evidence>
<dbReference type="CDD" id="cd05466">
    <property type="entry name" value="PBP2_LTTR_substrate"/>
    <property type="match status" value="1"/>
</dbReference>
<dbReference type="InterPro" id="IPR005119">
    <property type="entry name" value="LysR_subst-bd"/>
</dbReference>
<dbReference type="InterPro" id="IPR036388">
    <property type="entry name" value="WH-like_DNA-bd_sf"/>
</dbReference>
<evidence type="ECO:0000256" key="2">
    <source>
        <dbReference type="ARBA" id="ARBA00023015"/>
    </source>
</evidence>
<dbReference type="Gene3D" id="3.40.190.10">
    <property type="entry name" value="Periplasmic binding protein-like II"/>
    <property type="match status" value="2"/>
</dbReference>
<reference evidence="7" key="1">
    <citation type="journal article" date="2019" name="Int. J. Syst. Evol. Microbiol.">
        <title>The Global Catalogue of Microorganisms (GCM) 10K type strain sequencing project: providing services to taxonomists for standard genome sequencing and annotation.</title>
        <authorList>
            <consortium name="The Broad Institute Genomics Platform"/>
            <consortium name="The Broad Institute Genome Sequencing Center for Infectious Disease"/>
            <person name="Wu L."/>
            <person name="Ma J."/>
        </authorList>
    </citation>
    <scope>NUCLEOTIDE SEQUENCE [LARGE SCALE GENOMIC DNA]</scope>
    <source>
        <strain evidence="7">CGMCC 4.7192</strain>
    </source>
</reference>
<gene>
    <name evidence="6" type="ORF">ACFSKO_06280</name>
</gene>
<feature type="domain" description="HTH lysR-type" evidence="5">
    <location>
        <begin position="7"/>
        <end position="64"/>
    </location>
</feature>
<dbReference type="InterPro" id="IPR036390">
    <property type="entry name" value="WH_DNA-bd_sf"/>
</dbReference>
<protein>
    <submittedName>
        <fullName evidence="6">LysR family transcriptional regulator</fullName>
    </submittedName>
</protein>
<organism evidence="6 7">
    <name type="scientific">Kiloniella antarctica</name>
    <dbReference type="NCBI Taxonomy" id="1550907"/>
    <lineage>
        <taxon>Bacteria</taxon>
        <taxon>Pseudomonadati</taxon>
        <taxon>Pseudomonadota</taxon>
        <taxon>Alphaproteobacteria</taxon>
        <taxon>Rhodospirillales</taxon>
        <taxon>Kiloniellaceae</taxon>
        <taxon>Kiloniella</taxon>
    </lineage>
</organism>
<dbReference type="SUPFAM" id="SSF46785">
    <property type="entry name" value="Winged helix' DNA-binding domain"/>
    <property type="match status" value="1"/>
</dbReference>
<dbReference type="PROSITE" id="PS50931">
    <property type="entry name" value="HTH_LYSR"/>
    <property type="match status" value="1"/>
</dbReference>
<evidence type="ECO:0000256" key="4">
    <source>
        <dbReference type="ARBA" id="ARBA00023163"/>
    </source>
</evidence>
<keyword evidence="3" id="KW-0238">DNA-binding</keyword>